<keyword evidence="2" id="KW-1185">Reference proteome</keyword>
<evidence type="ECO:0000313" key="1">
    <source>
        <dbReference type="EMBL" id="MDP4539262.1"/>
    </source>
</evidence>
<organism evidence="1 2">
    <name type="scientific">Qipengyuania benthica</name>
    <dbReference type="NCBI Taxonomy" id="3067651"/>
    <lineage>
        <taxon>Bacteria</taxon>
        <taxon>Pseudomonadati</taxon>
        <taxon>Pseudomonadota</taxon>
        <taxon>Alphaproteobacteria</taxon>
        <taxon>Sphingomonadales</taxon>
        <taxon>Erythrobacteraceae</taxon>
        <taxon>Qipengyuania</taxon>
    </lineage>
</organism>
<dbReference type="RefSeq" id="WP_305929398.1">
    <property type="nucleotide sequence ID" value="NZ_JAVAIL010000002.1"/>
</dbReference>
<sequence length="341" mass="36823">MEDILIAADEDWQHAWTAMTFPAQVGPYERRAVTKFEERDTNMGARYFAADTGTILSIYVYRPGHPDPSIWHDRAITALLLNSRMGPFDPESLSVSAFVPSGGGAPSGIRSVLDGKGDYRSTGVALYRAGEWLIKLRLSSRMLSAEALDEELVRILEGLPPVEGISRTPAYRVPQCASEPTFVEAGRIANDEDSRMRAALSEGLLGGRTIAELRQDPREDGETALGASTYCSIGEKTDRQGIYMLSDGDGRYLIALGDAGFSIGIEPAQILDAVRKANGESAGLYRVTTADGLEVKTFLPFTAMPTPDQAANVALNEAPIVATTRPLPGDEGSETTIYTDD</sequence>
<name>A0ABT9H7H2_9SPHN</name>
<evidence type="ECO:0000313" key="2">
    <source>
        <dbReference type="Proteomes" id="UP001235664"/>
    </source>
</evidence>
<dbReference type="EMBL" id="JAVAIL010000002">
    <property type="protein sequence ID" value="MDP4539262.1"/>
    <property type="molecule type" value="Genomic_DNA"/>
</dbReference>
<dbReference type="Proteomes" id="UP001235664">
    <property type="component" value="Unassembled WGS sequence"/>
</dbReference>
<comment type="caution">
    <text evidence="1">The sequence shown here is derived from an EMBL/GenBank/DDBJ whole genome shotgun (WGS) entry which is preliminary data.</text>
</comment>
<protein>
    <submittedName>
        <fullName evidence="1">Uncharacterized protein</fullName>
    </submittedName>
</protein>
<accession>A0ABT9H7H2</accession>
<reference evidence="1 2" key="1">
    <citation type="submission" date="2023-08" db="EMBL/GenBank/DDBJ databases">
        <title>genomic of DY56.</title>
        <authorList>
            <person name="Wang Y."/>
        </authorList>
    </citation>
    <scope>NUCLEOTIDE SEQUENCE [LARGE SCALE GENOMIC DNA]</scope>
    <source>
        <strain evidence="1 2">DY56-A-20</strain>
    </source>
</reference>
<gene>
    <name evidence="1" type="ORF">Q9K01_06470</name>
</gene>
<proteinExistence type="predicted"/>